<keyword evidence="2" id="KW-0378">Hydrolase</keyword>
<evidence type="ECO:0000313" key="2">
    <source>
        <dbReference type="EMBL" id="RPE27250.1"/>
    </source>
</evidence>
<proteinExistence type="predicted"/>
<dbReference type="EMBL" id="RKQG01000004">
    <property type="protein sequence ID" value="RPE27250.1"/>
    <property type="molecule type" value="Genomic_DNA"/>
</dbReference>
<dbReference type="SUPFAM" id="SSF54060">
    <property type="entry name" value="His-Me finger endonucleases"/>
    <property type="match status" value="1"/>
</dbReference>
<name>A0A3N4RJL3_9ACTN</name>
<gene>
    <name evidence="2" type="ORF">EDD38_7395</name>
</gene>
<keyword evidence="3" id="KW-1185">Reference proteome</keyword>
<accession>A0A3N4RJL3</accession>
<dbReference type="GO" id="GO:0004519">
    <property type="term" value="F:endonuclease activity"/>
    <property type="evidence" value="ECO:0007669"/>
    <property type="project" value="UniProtKB-KW"/>
</dbReference>
<keyword evidence="2" id="KW-0255">Endonuclease</keyword>
<dbReference type="InterPro" id="IPR044925">
    <property type="entry name" value="His-Me_finger_sf"/>
</dbReference>
<comment type="caution">
    <text evidence="2">The sequence shown here is derived from an EMBL/GenBank/DDBJ whole genome shotgun (WGS) entry which is preliminary data.</text>
</comment>
<dbReference type="InterPro" id="IPR038563">
    <property type="entry name" value="Endonuclease_7_sf"/>
</dbReference>
<evidence type="ECO:0000256" key="1">
    <source>
        <dbReference type="SAM" id="MobiDB-lite"/>
    </source>
</evidence>
<dbReference type="Proteomes" id="UP000266906">
    <property type="component" value="Unassembled WGS sequence"/>
</dbReference>
<reference evidence="2 3" key="1">
    <citation type="submission" date="2018-11" db="EMBL/GenBank/DDBJ databases">
        <title>Sequencing the genomes of 1000 actinobacteria strains.</title>
        <authorList>
            <person name="Klenk H.-P."/>
        </authorList>
    </citation>
    <scope>NUCLEOTIDE SEQUENCE [LARGE SCALE GENOMIC DNA]</scope>
    <source>
        <strain evidence="2 3">DSM 44781</strain>
    </source>
</reference>
<feature type="region of interest" description="Disordered" evidence="1">
    <location>
        <begin position="1"/>
        <end position="33"/>
    </location>
</feature>
<dbReference type="AlphaFoldDB" id="A0A3N4RJL3"/>
<sequence>MNDRAEARPACWKWPLPTAEPGPGPEAGTGQDDLTAEAAEDLREILADDPEERDRALLVAWQGGRCAICNRRRELVDDHDHATGLLRGLLCSSCNTIEGRSTQPIFVRYRERPPTAILQLRIRYWNMYTLSYAEPSTPPITAASAQEALDRLVIPAADETV</sequence>
<dbReference type="Gene3D" id="3.40.1800.10">
    <property type="entry name" value="His-Me finger endonucleases"/>
    <property type="match status" value="1"/>
</dbReference>
<dbReference type="Pfam" id="PF02945">
    <property type="entry name" value="Endonuclease_7"/>
    <property type="match status" value="1"/>
</dbReference>
<organism evidence="2 3">
    <name type="scientific">Kitasatospora cineracea</name>
    <dbReference type="NCBI Taxonomy" id="88074"/>
    <lineage>
        <taxon>Bacteria</taxon>
        <taxon>Bacillati</taxon>
        <taxon>Actinomycetota</taxon>
        <taxon>Actinomycetes</taxon>
        <taxon>Kitasatosporales</taxon>
        <taxon>Streptomycetaceae</taxon>
        <taxon>Kitasatospora</taxon>
    </lineage>
</organism>
<evidence type="ECO:0000313" key="3">
    <source>
        <dbReference type="Proteomes" id="UP000266906"/>
    </source>
</evidence>
<dbReference type="InterPro" id="IPR004211">
    <property type="entry name" value="Endonuclease_7"/>
</dbReference>
<dbReference type="RefSeq" id="WP_162871809.1">
    <property type="nucleotide sequence ID" value="NZ_RKQG01000004.1"/>
</dbReference>
<protein>
    <submittedName>
        <fullName evidence="2">Recombination endonuclease VII</fullName>
    </submittedName>
</protein>
<keyword evidence="2" id="KW-0540">Nuclease</keyword>